<evidence type="ECO:0000313" key="5">
    <source>
        <dbReference type="EMBL" id="REE99489.1"/>
    </source>
</evidence>
<evidence type="ECO:0000259" key="4">
    <source>
        <dbReference type="Pfam" id="PF08338"/>
    </source>
</evidence>
<name>A0A3D9SU47_9ACTN</name>
<dbReference type="InterPro" id="IPR036291">
    <property type="entry name" value="NAD(P)-bd_dom_sf"/>
</dbReference>
<dbReference type="InterPro" id="IPR001509">
    <property type="entry name" value="Epimerase_deHydtase"/>
</dbReference>
<dbReference type="Pfam" id="PF08338">
    <property type="entry name" value="DUF1731"/>
    <property type="match status" value="1"/>
</dbReference>
<keyword evidence="6" id="KW-1185">Reference proteome</keyword>
<comment type="similarity">
    <text evidence="1">Belongs to the NAD(P)-dependent epimerase/dehydratase family. SDR39U1 subfamily.</text>
</comment>
<dbReference type="AlphaFoldDB" id="A0A3D9SU47"/>
<gene>
    <name evidence="5" type="ORF">DFJ69_5002</name>
</gene>
<keyword evidence="2" id="KW-0812">Transmembrane</keyword>
<feature type="domain" description="DUF1731" evidence="4">
    <location>
        <begin position="246"/>
        <end position="291"/>
    </location>
</feature>
<organism evidence="5 6">
    <name type="scientific">Thermomonospora umbrina</name>
    <dbReference type="NCBI Taxonomy" id="111806"/>
    <lineage>
        <taxon>Bacteria</taxon>
        <taxon>Bacillati</taxon>
        <taxon>Actinomycetota</taxon>
        <taxon>Actinomycetes</taxon>
        <taxon>Streptosporangiales</taxon>
        <taxon>Thermomonosporaceae</taxon>
        <taxon>Thermomonospora</taxon>
    </lineage>
</organism>
<dbReference type="EMBL" id="QTTT01000001">
    <property type="protein sequence ID" value="REE99489.1"/>
    <property type="molecule type" value="Genomic_DNA"/>
</dbReference>
<dbReference type="PANTHER" id="PTHR11092:SF0">
    <property type="entry name" value="EPIMERASE FAMILY PROTEIN SDR39U1"/>
    <property type="match status" value="1"/>
</dbReference>
<dbReference type="RefSeq" id="WP_116024787.1">
    <property type="nucleotide sequence ID" value="NZ_QTTT01000001.1"/>
</dbReference>
<dbReference type="Pfam" id="PF01370">
    <property type="entry name" value="Epimerase"/>
    <property type="match status" value="1"/>
</dbReference>
<proteinExistence type="inferred from homology"/>
<dbReference type="Proteomes" id="UP000256661">
    <property type="component" value="Unassembled WGS sequence"/>
</dbReference>
<dbReference type="SUPFAM" id="SSF51735">
    <property type="entry name" value="NAD(P)-binding Rossmann-fold domains"/>
    <property type="match status" value="1"/>
</dbReference>
<dbReference type="InterPro" id="IPR013549">
    <property type="entry name" value="DUF1731"/>
</dbReference>
<dbReference type="PANTHER" id="PTHR11092">
    <property type="entry name" value="SUGAR NUCLEOTIDE EPIMERASE RELATED"/>
    <property type="match status" value="1"/>
</dbReference>
<reference evidence="5 6" key="1">
    <citation type="submission" date="2018-08" db="EMBL/GenBank/DDBJ databases">
        <title>Sequencing the genomes of 1000 actinobacteria strains.</title>
        <authorList>
            <person name="Klenk H.-P."/>
        </authorList>
    </citation>
    <scope>NUCLEOTIDE SEQUENCE [LARGE SCALE GENOMIC DNA]</scope>
    <source>
        <strain evidence="5 6">DSM 43927</strain>
    </source>
</reference>
<evidence type="ECO:0000256" key="2">
    <source>
        <dbReference type="SAM" id="Phobius"/>
    </source>
</evidence>
<feature type="domain" description="NAD-dependent epimerase/dehydratase" evidence="3">
    <location>
        <begin position="3"/>
        <end position="127"/>
    </location>
</feature>
<comment type="caution">
    <text evidence="5">The sequence shown here is derived from an EMBL/GenBank/DDBJ whole genome shotgun (WGS) entry which is preliminary data.</text>
</comment>
<accession>A0A3D9SU47</accession>
<evidence type="ECO:0000259" key="3">
    <source>
        <dbReference type="Pfam" id="PF01370"/>
    </source>
</evidence>
<keyword evidence="2" id="KW-1133">Transmembrane helix</keyword>
<dbReference type="InterPro" id="IPR010099">
    <property type="entry name" value="SDR39U1"/>
</dbReference>
<evidence type="ECO:0008006" key="7">
    <source>
        <dbReference type="Google" id="ProtNLM"/>
    </source>
</evidence>
<protein>
    <recommendedName>
        <fullName evidence="7">TIGR01777 family protein</fullName>
    </recommendedName>
</protein>
<dbReference type="NCBIfam" id="TIGR01777">
    <property type="entry name" value="yfcH"/>
    <property type="match status" value="1"/>
</dbReference>
<evidence type="ECO:0000256" key="1">
    <source>
        <dbReference type="ARBA" id="ARBA00009353"/>
    </source>
</evidence>
<evidence type="ECO:0000313" key="6">
    <source>
        <dbReference type="Proteomes" id="UP000256661"/>
    </source>
</evidence>
<keyword evidence="2" id="KW-0472">Membrane</keyword>
<dbReference type="OrthoDB" id="9801773at2"/>
<sequence>MKVAITGASGLIGGALTTSLEGDGHQVLRLVRREPRGPGEARWRPGGDVDVDALEGVDAVVHLAGAGVGDKRWTERYKREIRESRVAGTATLATALAGLSAKPAVLVCGSAIGYYGDTGGRDVDEEAPQGGGFLAQVVADWEAAAGPAADAGIRVALPRTGVVLAGAGGMLGTLLPLFRFGLGGRMGRGRHWVSWISLTDQIAALRLLIEGDLSGPVNLTAPRPVTNADFTRAVARAVRRPAPWVVPRFAVRLAAGGFADEGVFISQRVLPRRLTEAGFPFALPDLDAALSKELAVR</sequence>
<feature type="transmembrane region" description="Helical" evidence="2">
    <location>
        <begin position="162"/>
        <end position="182"/>
    </location>
</feature>
<dbReference type="Gene3D" id="3.40.50.720">
    <property type="entry name" value="NAD(P)-binding Rossmann-like Domain"/>
    <property type="match status" value="1"/>
</dbReference>